<dbReference type="RefSeq" id="WP_150926341.1">
    <property type="nucleotide sequence ID" value="NZ_CP044232.1"/>
</dbReference>
<dbReference type="Proteomes" id="UP000325516">
    <property type="component" value="Chromosome"/>
</dbReference>
<dbReference type="AlphaFoldDB" id="A0A5J6L7C1"/>
<dbReference type="EMBL" id="CP044232">
    <property type="protein sequence ID" value="QEW04317.1"/>
    <property type="molecule type" value="Genomic_DNA"/>
</dbReference>
<dbReference type="Pfam" id="PF00480">
    <property type="entry name" value="ROK"/>
    <property type="match status" value="1"/>
</dbReference>
<dbReference type="SUPFAM" id="SSF46785">
    <property type="entry name" value="Winged helix' DNA-binding domain"/>
    <property type="match status" value="1"/>
</dbReference>
<accession>A0A5J6L7C1</accession>
<evidence type="ECO:0000313" key="2">
    <source>
        <dbReference type="EMBL" id="QEW04317.1"/>
    </source>
</evidence>
<dbReference type="InterPro" id="IPR000600">
    <property type="entry name" value="ROK"/>
</dbReference>
<dbReference type="SUPFAM" id="SSF53067">
    <property type="entry name" value="Actin-like ATPase domain"/>
    <property type="match status" value="1"/>
</dbReference>
<dbReference type="PANTHER" id="PTHR18964:SF149">
    <property type="entry name" value="BIFUNCTIONAL UDP-N-ACETYLGLUCOSAMINE 2-EPIMERASE_N-ACETYLMANNOSAMINE KINASE"/>
    <property type="match status" value="1"/>
</dbReference>
<dbReference type="Gene3D" id="3.30.420.40">
    <property type="match status" value="2"/>
</dbReference>
<sequence length="403" mass="42109">MTSATDLPGRVVSLGPRTRSGLLSTTDVAGANQAVVLQSLADHGPLSRAELARLSGVTRASIGGVVAGLLEQGRLEELPVKSTPGRAGKPSRPLWFRAVGHFGAVVIQPGGIDVAVIDMQGNIITHECSPLPTQSDGFDDAALEVISATLSTAEAGLAAIGLTIPAFFNPDGDIVASTTLPPLVGSQLPTQLADAFNTTVVLEDDARALALGQRWFGQARGEREFTALQIGEGIGAGIMLDGRLHRGPLIGSEIGHTVVDLNGERCHCGLIGCWETIASLRWLRGRSAFAELSVGHEMTPRLLAELDRSGDEVARQIIDEYADHVAVGVVNLFHTLSVPLFILHGDVVGAGDRFLAQLRARVAIRAMPALKSAPEIRFDENGAQSAVLGAAAAATTFSLGVTL</sequence>
<keyword evidence="3" id="KW-1185">Reference proteome</keyword>
<dbReference type="InterPro" id="IPR036388">
    <property type="entry name" value="WH-like_DNA-bd_sf"/>
</dbReference>
<dbReference type="InterPro" id="IPR043129">
    <property type="entry name" value="ATPase_NBD"/>
</dbReference>
<evidence type="ECO:0000256" key="1">
    <source>
        <dbReference type="ARBA" id="ARBA00006479"/>
    </source>
</evidence>
<organism evidence="2 3">
    <name type="scientific">Microbacterium lushaniae</name>
    <dbReference type="NCBI Taxonomy" id="2614639"/>
    <lineage>
        <taxon>Bacteria</taxon>
        <taxon>Bacillati</taxon>
        <taxon>Actinomycetota</taxon>
        <taxon>Actinomycetes</taxon>
        <taxon>Micrococcales</taxon>
        <taxon>Microbacteriaceae</taxon>
        <taxon>Microbacterium</taxon>
    </lineage>
</organism>
<proteinExistence type="inferred from homology"/>
<reference evidence="3" key="1">
    <citation type="submission" date="2019-09" db="EMBL/GenBank/DDBJ databases">
        <title>Mumia zhuanghuii sp. nov. isolated from the intestinal contents of plateau pika (Ochotona curzoniae) in the Qinghai-Tibet plateau of China.</title>
        <authorList>
            <person name="Tian Z."/>
        </authorList>
    </citation>
    <scope>NUCLEOTIDE SEQUENCE [LARGE SCALE GENOMIC DNA]</scope>
    <source>
        <strain evidence="3">L-031</strain>
    </source>
</reference>
<comment type="similarity">
    <text evidence="1">Belongs to the ROK (NagC/XylR) family.</text>
</comment>
<gene>
    <name evidence="2" type="ORF">F6J85_15280</name>
</gene>
<name>A0A5J6L7C1_9MICO</name>
<dbReference type="Gene3D" id="1.10.10.10">
    <property type="entry name" value="Winged helix-like DNA-binding domain superfamily/Winged helix DNA-binding domain"/>
    <property type="match status" value="1"/>
</dbReference>
<dbReference type="KEGG" id="mlz:F6J85_15280"/>
<dbReference type="InterPro" id="IPR036390">
    <property type="entry name" value="WH_DNA-bd_sf"/>
</dbReference>
<dbReference type="PANTHER" id="PTHR18964">
    <property type="entry name" value="ROK (REPRESSOR, ORF, KINASE) FAMILY"/>
    <property type="match status" value="1"/>
</dbReference>
<evidence type="ECO:0000313" key="3">
    <source>
        <dbReference type="Proteomes" id="UP000325516"/>
    </source>
</evidence>
<protein>
    <submittedName>
        <fullName evidence="2">ROK family transcriptional regulator</fullName>
    </submittedName>
</protein>